<proteinExistence type="predicted"/>
<dbReference type="InterPro" id="IPR010982">
    <property type="entry name" value="Lambda_DNA-bd_dom_sf"/>
</dbReference>
<evidence type="ECO:0000256" key="1">
    <source>
        <dbReference type="ARBA" id="ARBA00023125"/>
    </source>
</evidence>
<dbReference type="EMBL" id="DXBP01000067">
    <property type="protein sequence ID" value="HIZ43076.1"/>
    <property type="molecule type" value="Genomic_DNA"/>
</dbReference>
<dbReference type="AlphaFoldDB" id="A0A9D2ETT2"/>
<gene>
    <name evidence="4" type="ORF">H9811_11020</name>
</gene>
<evidence type="ECO:0000313" key="5">
    <source>
        <dbReference type="Proteomes" id="UP000824048"/>
    </source>
</evidence>
<name>A0A9D2ETT2_9FIRM</name>
<sequence>MDQSKTGKFIAQARRAQNLTQRQLADQLAISDKTVSKWECGKGLPEVSLMLPLCEILQITVNDLLSGEKVAEGEYQKKAEENMMDLIRENAENKERMTLSIICGVITVIAVCALVMLASYLELPVAVRILLLVCAVLTAIAGIGAAARLEVKAGHYECPHCGALFVPTMMDYVKGYHTLTRRRLTCPICGKTSMCRHRITR</sequence>
<feature type="transmembrane region" description="Helical" evidence="2">
    <location>
        <begin position="127"/>
        <end position="147"/>
    </location>
</feature>
<accession>A0A9D2ETT2</accession>
<keyword evidence="2" id="KW-0812">Transmembrane</keyword>
<evidence type="ECO:0000256" key="2">
    <source>
        <dbReference type="SAM" id="Phobius"/>
    </source>
</evidence>
<dbReference type="PANTHER" id="PTHR46558">
    <property type="entry name" value="TRACRIPTIONAL REGULATORY PROTEIN-RELATED-RELATED"/>
    <property type="match status" value="1"/>
</dbReference>
<dbReference type="InterPro" id="IPR001387">
    <property type="entry name" value="Cro/C1-type_HTH"/>
</dbReference>
<dbReference type="Gene3D" id="1.10.260.40">
    <property type="entry name" value="lambda repressor-like DNA-binding domains"/>
    <property type="match status" value="1"/>
</dbReference>
<protein>
    <submittedName>
        <fullName evidence="4">Helix-turn-helix domain-containing protein</fullName>
    </submittedName>
</protein>
<dbReference type="GO" id="GO:0003677">
    <property type="term" value="F:DNA binding"/>
    <property type="evidence" value="ECO:0007669"/>
    <property type="project" value="UniProtKB-KW"/>
</dbReference>
<organism evidence="4 5">
    <name type="scientific">Candidatus Gemmiger excrementigallinarum</name>
    <dbReference type="NCBI Taxonomy" id="2838609"/>
    <lineage>
        <taxon>Bacteria</taxon>
        <taxon>Bacillati</taxon>
        <taxon>Bacillota</taxon>
        <taxon>Clostridia</taxon>
        <taxon>Eubacteriales</taxon>
        <taxon>Gemmiger</taxon>
    </lineage>
</organism>
<dbReference type="Proteomes" id="UP000824048">
    <property type="component" value="Unassembled WGS sequence"/>
</dbReference>
<dbReference type="CDD" id="cd00093">
    <property type="entry name" value="HTH_XRE"/>
    <property type="match status" value="1"/>
</dbReference>
<keyword evidence="2" id="KW-0472">Membrane</keyword>
<dbReference type="PROSITE" id="PS50943">
    <property type="entry name" value="HTH_CROC1"/>
    <property type="match status" value="1"/>
</dbReference>
<evidence type="ECO:0000259" key="3">
    <source>
        <dbReference type="PROSITE" id="PS50943"/>
    </source>
</evidence>
<dbReference type="SUPFAM" id="SSF47413">
    <property type="entry name" value="lambda repressor-like DNA-binding domains"/>
    <property type="match status" value="1"/>
</dbReference>
<dbReference type="SMART" id="SM00530">
    <property type="entry name" value="HTH_XRE"/>
    <property type="match status" value="1"/>
</dbReference>
<keyword evidence="1" id="KW-0238">DNA-binding</keyword>
<reference evidence="4" key="2">
    <citation type="submission" date="2021-04" db="EMBL/GenBank/DDBJ databases">
        <authorList>
            <person name="Gilroy R."/>
        </authorList>
    </citation>
    <scope>NUCLEOTIDE SEQUENCE</scope>
    <source>
        <strain evidence="4">ChiSxjej1B13-11774</strain>
    </source>
</reference>
<reference evidence="4" key="1">
    <citation type="journal article" date="2021" name="PeerJ">
        <title>Extensive microbial diversity within the chicken gut microbiome revealed by metagenomics and culture.</title>
        <authorList>
            <person name="Gilroy R."/>
            <person name="Ravi A."/>
            <person name="Getino M."/>
            <person name="Pursley I."/>
            <person name="Horton D.L."/>
            <person name="Alikhan N.F."/>
            <person name="Baker D."/>
            <person name="Gharbi K."/>
            <person name="Hall N."/>
            <person name="Watson M."/>
            <person name="Adriaenssens E.M."/>
            <person name="Foster-Nyarko E."/>
            <person name="Jarju S."/>
            <person name="Secka A."/>
            <person name="Antonio M."/>
            <person name="Oren A."/>
            <person name="Chaudhuri R.R."/>
            <person name="La Ragione R."/>
            <person name="Hildebrand F."/>
            <person name="Pallen M.J."/>
        </authorList>
    </citation>
    <scope>NUCLEOTIDE SEQUENCE</scope>
    <source>
        <strain evidence="4">ChiSxjej1B13-11774</strain>
    </source>
</reference>
<dbReference type="Pfam" id="PF01381">
    <property type="entry name" value="HTH_3"/>
    <property type="match status" value="1"/>
</dbReference>
<comment type="caution">
    <text evidence="4">The sequence shown here is derived from an EMBL/GenBank/DDBJ whole genome shotgun (WGS) entry which is preliminary data.</text>
</comment>
<evidence type="ECO:0000313" key="4">
    <source>
        <dbReference type="EMBL" id="HIZ43076.1"/>
    </source>
</evidence>
<keyword evidence="2" id="KW-1133">Transmembrane helix</keyword>
<feature type="domain" description="HTH cro/C1-type" evidence="3">
    <location>
        <begin position="10"/>
        <end position="64"/>
    </location>
</feature>
<feature type="transmembrane region" description="Helical" evidence="2">
    <location>
        <begin position="98"/>
        <end position="121"/>
    </location>
</feature>
<dbReference type="PANTHER" id="PTHR46558:SF4">
    <property type="entry name" value="DNA-BIDING PHAGE PROTEIN"/>
    <property type="match status" value="1"/>
</dbReference>